<evidence type="ECO:0000313" key="3">
    <source>
        <dbReference type="Proteomes" id="UP000030487"/>
    </source>
</evidence>
<dbReference type="Proteomes" id="UP000030487">
    <property type="component" value="Unassembled WGS sequence"/>
</dbReference>
<feature type="transmembrane region" description="Helical" evidence="1">
    <location>
        <begin position="5"/>
        <end position="28"/>
    </location>
</feature>
<keyword evidence="1" id="KW-1133">Transmembrane helix</keyword>
<feature type="transmembrane region" description="Helical" evidence="1">
    <location>
        <begin position="113"/>
        <end position="135"/>
    </location>
</feature>
<dbReference type="EMBL" id="JPVR01000078">
    <property type="protein sequence ID" value="KGR82939.1"/>
    <property type="molecule type" value="Genomic_DNA"/>
</dbReference>
<gene>
    <name evidence="2" type="ORF">CD31_16190</name>
</gene>
<accession>A0ABR4XW08</accession>
<dbReference type="InterPro" id="IPR018750">
    <property type="entry name" value="DUF2306_membrane"/>
</dbReference>
<dbReference type="RefSeq" id="WP_036078920.1">
    <property type="nucleotide sequence ID" value="NZ_AVCW01000004.1"/>
</dbReference>
<proteinExistence type="predicted"/>
<reference evidence="2 3" key="1">
    <citation type="submission" date="2014-02" db="EMBL/GenBank/DDBJ databases">
        <title>Draft genome sequence of Lysinibacillus boronitolerans NBRC 103108.</title>
        <authorList>
            <person name="Zhang F."/>
            <person name="Wang G."/>
            <person name="Zhang L."/>
        </authorList>
    </citation>
    <scope>NUCLEOTIDE SEQUENCE [LARGE SCALE GENOMIC DNA]</scope>
    <source>
        <strain evidence="2 3">NBRC 103108</strain>
    </source>
</reference>
<organism evidence="2 3">
    <name type="scientific">Lysinibacillus boronitolerans JCM 21713 = 10a = NBRC 103108</name>
    <dbReference type="NCBI Taxonomy" id="1294264"/>
    <lineage>
        <taxon>Bacteria</taxon>
        <taxon>Bacillati</taxon>
        <taxon>Bacillota</taxon>
        <taxon>Bacilli</taxon>
        <taxon>Bacillales</taxon>
        <taxon>Bacillaceae</taxon>
        <taxon>Lysinibacillus</taxon>
    </lineage>
</organism>
<keyword evidence="1" id="KW-0812">Transmembrane</keyword>
<feature type="transmembrane region" description="Helical" evidence="1">
    <location>
        <begin position="155"/>
        <end position="175"/>
    </location>
</feature>
<evidence type="ECO:0000256" key="1">
    <source>
        <dbReference type="SAM" id="Phobius"/>
    </source>
</evidence>
<comment type="caution">
    <text evidence="2">The sequence shown here is derived from an EMBL/GenBank/DDBJ whole genome shotgun (WGS) entry which is preliminary data.</text>
</comment>
<sequence length="219" mass="25532">MQKRLWWWIVCGLALFIAGYSIVQYLLFDARQAGFVQLKLMLSATLNSFWYIMLYLHIVFGVLALVIGPFTLSSKLREKNVKRHRILGYIYMVSILFGGLAGLYLALNATGGWVAQLGFALLSLGWLFTMFQALVQIKKRNIQGHQKWMLRNYALTFAAVTLRIWLPLFTVLFGFNNFEYSYASIAWLCWVPNFIVMEWYIQHKLTKVANYRDMTKANR</sequence>
<keyword evidence="3" id="KW-1185">Reference proteome</keyword>
<feature type="transmembrane region" description="Helical" evidence="1">
    <location>
        <begin position="48"/>
        <end position="74"/>
    </location>
</feature>
<feature type="transmembrane region" description="Helical" evidence="1">
    <location>
        <begin position="181"/>
        <end position="201"/>
    </location>
</feature>
<name>A0ABR4XW08_9BACI</name>
<keyword evidence="1" id="KW-0472">Membrane</keyword>
<protein>
    <submittedName>
        <fullName evidence="2">Membrane protein</fullName>
    </submittedName>
</protein>
<dbReference type="Pfam" id="PF10067">
    <property type="entry name" value="DUF2306"/>
    <property type="match status" value="1"/>
</dbReference>
<evidence type="ECO:0000313" key="2">
    <source>
        <dbReference type="EMBL" id="KGR82939.1"/>
    </source>
</evidence>
<feature type="transmembrane region" description="Helical" evidence="1">
    <location>
        <begin position="86"/>
        <end position="107"/>
    </location>
</feature>